<accession>A0A182T3Z0</accession>
<dbReference type="FunFam" id="3.40.190.10:FF:000188">
    <property type="entry name" value="Ionotropic receptor 64a"/>
    <property type="match status" value="1"/>
</dbReference>
<proteinExistence type="predicted"/>
<protein>
    <recommendedName>
        <fullName evidence="13">Ionotropic glutamate receptor L-glutamate and glycine-binding domain-containing protein</fullName>
    </recommendedName>
</protein>
<evidence type="ECO:0000256" key="5">
    <source>
        <dbReference type="ARBA" id="ARBA00022989"/>
    </source>
</evidence>
<reference evidence="15" key="1">
    <citation type="submission" date="2013-09" db="EMBL/GenBank/DDBJ databases">
        <title>The Genome Sequence of Anopheles maculatus species B.</title>
        <authorList>
            <consortium name="The Broad Institute Genomics Platform"/>
            <person name="Neafsey D.E."/>
            <person name="Besansky N."/>
            <person name="Howell P."/>
            <person name="Walton C."/>
            <person name="Young S.K."/>
            <person name="Zeng Q."/>
            <person name="Gargeya S."/>
            <person name="Fitzgerald M."/>
            <person name="Haas B."/>
            <person name="Abouelleil A."/>
            <person name="Allen A.W."/>
            <person name="Alvarado L."/>
            <person name="Arachchi H.M."/>
            <person name="Berlin A.M."/>
            <person name="Chapman S.B."/>
            <person name="Gainer-Dewar J."/>
            <person name="Goldberg J."/>
            <person name="Griggs A."/>
            <person name="Gujja S."/>
            <person name="Hansen M."/>
            <person name="Howarth C."/>
            <person name="Imamovic A."/>
            <person name="Ireland A."/>
            <person name="Larimer J."/>
            <person name="McCowan C."/>
            <person name="Murphy C."/>
            <person name="Pearson M."/>
            <person name="Poon T.W."/>
            <person name="Priest M."/>
            <person name="Roberts A."/>
            <person name="Saif S."/>
            <person name="Shea T."/>
            <person name="Sisk P."/>
            <person name="Sykes S."/>
            <person name="Wortman J."/>
            <person name="Nusbaum C."/>
            <person name="Birren B."/>
        </authorList>
    </citation>
    <scope>NUCLEOTIDE SEQUENCE [LARGE SCALE GENOMIC DNA]</scope>
    <source>
        <strain evidence="15">maculatus3</strain>
    </source>
</reference>
<feature type="domain" description="Ionotropic glutamate receptor L-glutamate and glycine-binding" evidence="13">
    <location>
        <begin position="11"/>
        <end position="104"/>
    </location>
</feature>
<keyword evidence="15" id="KW-1185">Reference proteome</keyword>
<keyword evidence="7 12" id="KW-0472">Membrane</keyword>
<dbReference type="GO" id="GO:0005886">
    <property type="term" value="C:plasma membrane"/>
    <property type="evidence" value="ECO:0007669"/>
    <property type="project" value="UniProtKB-SubCell"/>
</dbReference>
<dbReference type="GO" id="GO:0015276">
    <property type="term" value="F:ligand-gated monoatomic ion channel activity"/>
    <property type="evidence" value="ECO:0007669"/>
    <property type="project" value="InterPro"/>
</dbReference>
<dbReference type="InterPro" id="IPR052192">
    <property type="entry name" value="Insect_Ionotropic_Sensory_Rcpt"/>
</dbReference>
<dbReference type="VEuPathDB" id="VectorBase:AMAM019157"/>
<evidence type="ECO:0000256" key="3">
    <source>
        <dbReference type="ARBA" id="ARBA00022475"/>
    </source>
</evidence>
<evidence type="ECO:0000256" key="7">
    <source>
        <dbReference type="ARBA" id="ARBA00023136"/>
    </source>
</evidence>
<evidence type="ECO:0000256" key="4">
    <source>
        <dbReference type="ARBA" id="ARBA00022692"/>
    </source>
</evidence>
<keyword evidence="8" id="KW-0675">Receptor</keyword>
<evidence type="ECO:0000259" key="13">
    <source>
        <dbReference type="Pfam" id="PF10613"/>
    </source>
</evidence>
<comment type="subcellular location">
    <subcellularLocation>
        <location evidence="1">Cell membrane</location>
        <topology evidence="1">Multi-pass membrane protein</topology>
    </subcellularLocation>
</comment>
<name>A0A182T3Z0_9DIPT</name>
<feature type="transmembrane region" description="Helical" evidence="12">
    <location>
        <begin position="152"/>
        <end position="174"/>
    </location>
</feature>
<evidence type="ECO:0000256" key="11">
    <source>
        <dbReference type="ARBA" id="ARBA00023303"/>
    </source>
</evidence>
<evidence type="ECO:0000256" key="10">
    <source>
        <dbReference type="ARBA" id="ARBA00023286"/>
    </source>
</evidence>
<evidence type="ECO:0000256" key="1">
    <source>
        <dbReference type="ARBA" id="ARBA00004651"/>
    </source>
</evidence>
<dbReference type="InterPro" id="IPR019594">
    <property type="entry name" value="Glu/Gly-bd"/>
</dbReference>
<keyword evidence="5 12" id="KW-1133">Transmembrane helix</keyword>
<dbReference type="Pfam" id="PF10613">
    <property type="entry name" value="Lig_chan-Glu_bd"/>
    <property type="match status" value="1"/>
</dbReference>
<keyword evidence="6" id="KW-0406">Ion transport</keyword>
<evidence type="ECO:0000256" key="2">
    <source>
        <dbReference type="ARBA" id="ARBA00022448"/>
    </source>
</evidence>
<dbReference type="PANTHER" id="PTHR42643:SF42">
    <property type="entry name" value="IONOTROPIC GLUTAMATE RECEPTOR L-GLUTAMATE AND GLYCINE-BINDING DOMAIN-CONTAINING PROTEIN"/>
    <property type="match status" value="1"/>
</dbReference>
<dbReference type="Proteomes" id="UP000075901">
    <property type="component" value="Unassembled WGS sequence"/>
</dbReference>
<keyword evidence="4 12" id="KW-0812">Transmembrane</keyword>
<evidence type="ECO:0000256" key="12">
    <source>
        <dbReference type="SAM" id="Phobius"/>
    </source>
</evidence>
<sequence length="187" mass="22145">MDGLKLKIMTVVTQKPHRPFELYLTTPQNTHLDSVHRYNYGLMSMLKDFYNFTFVNRRTKSWGYLRNGKFDGMIGALSRREVDLGGSPMYFRQERHRVVSYTTRTFVERVYRYHVFASPSAWSKCYRPCFIFRHPPRNDAVKNPFLLPFEIIVWYLMVACGSILAMVLCFSFFMEDAGKHYQTLCKS</sequence>
<keyword evidence="10" id="KW-1071">Ligand-gated ion channel</keyword>
<organism evidence="14 15">
    <name type="scientific">Anopheles maculatus</name>
    <dbReference type="NCBI Taxonomy" id="74869"/>
    <lineage>
        <taxon>Eukaryota</taxon>
        <taxon>Metazoa</taxon>
        <taxon>Ecdysozoa</taxon>
        <taxon>Arthropoda</taxon>
        <taxon>Hexapoda</taxon>
        <taxon>Insecta</taxon>
        <taxon>Pterygota</taxon>
        <taxon>Neoptera</taxon>
        <taxon>Endopterygota</taxon>
        <taxon>Diptera</taxon>
        <taxon>Nematocera</taxon>
        <taxon>Culicoidea</taxon>
        <taxon>Culicidae</taxon>
        <taxon>Anophelinae</taxon>
        <taxon>Anopheles</taxon>
        <taxon>Anopheles maculatus group</taxon>
    </lineage>
</organism>
<keyword evidence="9" id="KW-0325">Glycoprotein</keyword>
<dbReference type="PANTHER" id="PTHR42643">
    <property type="entry name" value="IONOTROPIC RECEPTOR 20A-RELATED"/>
    <property type="match status" value="1"/>
</dbReference>
<reference evidence="14" key="2">
    <citation type="submission" date="2020-05" db="UniProtKB">
        <authorList>
            <consortium name="EnsemblMetazoa"/>
        </authorList>
    </citation>
    <scope>IDENTIFICATION</scope>
    <source>
        <strain evidence="14">maculatus3</strain>
    </source>
</reference>
<evidence type="ECO:0000256" key="6">
    <source>
        <dbReference type="ARBA" id="ARBA00023065"/>
    </source>
</evidence>
<evidence type="ECO:0000313" key="14">
    <source>
        <dbReference type="EnsemblMetazoa" id="AMAM019157-PA"/>
    </source>
</evidence>
<dbReference type="SUPFAM" id="SSF53850">
    <property type="entry name" value="Periplasmic binding protein-like II"/>
    <property type="match status" value="1"/>
</dbReference>
<evidence type="ECO:0000256" key="9">
    <source>
        <dbReference type="ARBA" id="ARBA00023180"/>
    </source>
</evidence>
<evidence type="ECO:0000256" key="8">
    <source>
        <dbReference type="ARBA" id="ARBA00023170"/>
    </source>
</evidence>
<evidence type="ECO:0000313" key="15">
    <source>
        <dbReference type="Proteomes" id="UP000075901"/>
    </source>
</evidence>
<dbReference type="AlphaFoldDB" id="A0A182T3Z0"/>
<dbReference type="Gene3D" id="3.40.190.10">
    <property type="entry name" value="Periplasmic binding protein-like II"/>
    <property type="match status" value="1"/>
</dbReference>
<dbReference type="EnsemblMetazoa" id="AMAM019157-RA">
    <property type="protein sequence ID" value="AMAM019157-PA"/>
    <property type="gene ID" value="AMAM019157"/>
</dbReference>
<keyword evidence="3" id="KW-1003">Cell membrane</keyword>
<keyword evidence="11" id="KW-0407">Ion channel</keyword>
<keyword evidence="2" id="KW-0813">Transport</keyword>